<gene>
    <name evidence="1" type="ORF">SDC9_102574</name>
</gene>
<dbReference type="AlphaFoldDB" id="A0A645ART9"/>
<protein>
    <submittedName>
        <fullName evidence="1">Uncharacterized protein</fullName>
    </submittedName>
</protein>
<name>A0A645ART9_9ZZZZ</name>
<sequence>MHGHIGAVAHGHAHVGRGQGRGVVHAIAHHGDHMSALFEPHDGRRLVAGQHLGHHLTRIRVQPQPPCHGIRRAPVVARDHHAAHTARLQRRQRLFGARLGLVAKRHQGDCGQPLRAALDHGGHRSALLLQRIGRVCQRAQIHGQLLHPAQAADQVTAPGHLTLGASAGYSAHAIRLDNDQFALPGGLHHGARQRVFAAALHSGHCGKNFGLVP</sequence>
<evidence type="ECO:0000313" key="1">
    <source>
        <dbReference type="EMBL" id="MPM55777.1"/>
    </source>
</evidence>
<accession>A0A645ART9</accession>
<dbReference type="EMBL" id="VSSQ01015431">
    <property type="protein sequence ID" value="MPM55777.1"/>
    <property type="molecule type" value="Genomic_DNA"/>
</dbReference>
<organism evidence="1">
    <name type="scientific">bioreactor metagenome</name>
    <dbReference type="NCBI Taxonomy" id="1076179"/>
    <lineage>
        <taxon>unclassified sequences</taxon>
        <taxon>metagenomes</taxon>
        <taxon>ecological metagenomes</taxon>
    </lineage>
</organism>
<reference evidence="1" key="1">
    <citation type="submission" date="2019-08" db="EMBL/GenBank/DDBJ databases">
        <authorList>
            <person name="Kucharzyk K."/>
            <person name="Murdoch R.W."/>
            <person name="Higgins S."/>
            <person name="Loffler F."/>
        </authorList>
    </citation>
    <scope>NUCLEOTIDE SEQUENCE</scope>
</reference>
<proteinExistence type="predicted"/>
<comment type="caution">
    <text evidence="1">The sequence shown here is derived from an EMBL/GenBank/DDBJ whole genome shotgun (WGS) entry which is preliminary data.</text>
</comment>